<keyword evidence="1" id="KW-0472">Membrane</keyword>
<name>A0A9W8HH54_9FUNG</name>
<keyword evidence="1" id="KW-0812">Transmembrane</keyword>
<proteinExistence type="predicted"/>
<keyword evidence="1" id="KW-1133">Transmembrane helix</keyword>
<keyword evidence="3" id="KW-1185">Reference proteome</keyword>
<dbReference type="Proteomes" id="UP001140217">
    <property type="component" value="Unassembled WGS sequence"/>
</dbReference>
<dbReference type="Pfam" id="PF10856">
    <property type="entry name" value="DUF2678"/>
    <property type="match status" value="1"/>
</dbReference>
<gene>
    <name evidence="2" type="ORF">H4R18_000820</name>
</gene>
<organism evidence="2 3">
    <name type="scientific">Coemansia javaensis</name>
    <dbReference type="NCBI Taxonomy" id="2761396"/>
    <lineage>
        <taxon>Eukaryota</taxon>
        <taxon>Fungi</taxon>
        <taxon>Fungi incertae sedis</taxon>
        <taxon>Zoopagomycota</taxon>
        <taxon>Kickxellomycotina</taxon>
        <taxon>Kickxellomycetes</taxon>
        <taxon>Kickxellales</taxon>
        <taxon>Kickxellaceae</taxon>
        <taxon>Coemansia</taxon>
    </lineage>
</organism>
<dbReference type="AlphaFoldDB" id="A0A9W8HH54"/>
<evidence type="ECO:0000313" key="3">
    <source>
        <dbReference type="Proteomes" id="UP001140217"/>
    </source>
</evidence>
<dbReference type="EMBL" id="JANBUL010000018">
    <property type="protein sequence ID" value="KAJ2784895.1"/>
    <property type="molecule type" value="Genomic_DNA"/>
</dbReference>
<evidence type="ECO:0000256" key="1">
    <source>
        <dbReference type="SAM" id="Phobius"/>
    </source>
</evidence>
<reference evidence="2" key="1">
    <citation type="submission" date="2022-07" db="EMBL/GenBank/DDBJ databases">
        <title>Phylogenomic reconstructions and comparative analyses of Kickxellomycotina fungi.</title>
        <authorList>
            <person name="Reynolds N.K."/>
            <person name="Stajich J.E."/>
            <person name="Barry K."/>
            <person name="Grigoriev I.V."/>
            <person name="Crous P."/>
            <person name="Smith M.E."/>
        </authorList>
    </citation>
    <scope>NUCLEOTIDE SEQUENCE</scope>
    <source>
        <strain evidence="2">NBRC 105414</strain>
    </source>
</reference>
<protein>
    <submittedName>
        <fullName evidence="2">Uncharacterized protein</fullName>
    </submittedName>
</protein>
<feature type="transmembrane region" description="Helical" evidence="1">
    <location>
        <begin position="80"/>
        <end position="100"/>
    </location>
</feature>
<feature type="transmembrane region" description="Helical" evidence="1">
    <location>
        <begin position="19"/>
        <end position="37"/>
    </location>
</feature>
<feature type="transmembrane region" description="Helical" evidence="1">
    <location>
        <begin position="49"/>
        <end position="68"/>
    </location>
</feature>
<accession>A0A9W8HH54</accession>
<evidence type="ECO:0000313" key="2">
    <source>
        <dbReference type="EMBL" id="KAJ2784895.1"/>
    </source>
</evidence>
<comment type="caution">
    <text evidence="2">The sequence shown here is derived from an EMBL/GenBank/DDBJ whole genome shotgun (WGS) entry which is preliminary data.</text>
</comment>
<dbReference type="PANTHER" id="PTHR28603:SF1">
    <property type="entry name" value="TRANSMEMBRANE PROTEIN 243"/>
    <property type="match status" value="1"/>
</dbReference>
<sequence>MDEPLFGGASRRELAVERFAGGFMVAAAVATLATGLTQGVRAGVALHPLLALCVALLAAIEVRLIRWYRRGDLEPHFKSVLLALGAATTLLSGIANMYFFRAE</sequence>
<dbReference type="PANTHER" id="PTHR28603">
    <property type="entry name" value="TRANSMEMBRANE PROTEIN 243"/>
    <property type="match status" value="1"/>
</dbReference>
<dbReference type="InterPro" id="IPR022564">
    <property type="entry name" value="DUF2678"/>
</dbReference>